<dbReference type="Gene3D" id="3.30.420.10">
    <property type="entry name" value="Ribonuclease H-like superfamily/Ribonuclease H"/>
    <property type="match status" value="1"/>
</dbReference>
<dbReference type="PROSITE" id="PS50878">
    <property type="entry name" value="RT_POL"/>
    <property type="match status" value="1"/>
</dbReference>
<dbReference type="OMA" id="RITWIAE"/>
<dbReference type="CDD" id="cd01650">
    <property type="entry name" value="RT_nLTR_like"/>
    <property type="match status" value="1"/>
</dbReference>
<accession>A0A066XCL4</accession>
<dbReference type="InterPro" id="IPR036691">
    <property type="entry name" value="Endo/exonu/phosph_ase_sf"/>
</dbReference>
<dbReference type="PANTHER" id="PTHR33481">
    <property type="entry name" value="REVERSE TRANSCRIPTASE"/>
    <property type="match status" value="1"/>
</dbReference>
<dbReference type="eggNOG" id="KOG1075">
    <property type="taxonomic scope" value="Eukaryota"/>
</dbReference>
<feature type="domain" description="RNase H type-1" evidence="4">
    <location>
        <begin position="937"/>
        <end position="1071"/>
    </location>
</feature>
<dbReference type="Gene3D" id="3.60.10.10">
    <property type="entry name" value="Endonuclease/exonuclease/phosphatase"/>
    <property type="match status" value="1"/>
</dbReference>
<dbReference type="PROSITE" id="PS50879">
    <property type="entry name" value="RNASE_H_1"/>
    <property type="match status" value="1"/>
</dbReference>
<comment type="subcellular location">
    <subcellularLocation>
        <location evidence="1">Mitochondrion</location>
    </subcellularLocation>
</comment>
<dbReference type="PANTHER" id="PTHR33481:SF1">
    <property type="entry name" value="ENDONUCLEASE_EXONUCLEASE_PHOSPHATASE DOMAIN-CONTAINING PROTEIN-RELATED"/>
    <property type="match status" value="1"/>
</dbReference>
<keyword evidence="2" id="KW-0496">Mitochondrion</keyword>
<dbReference type="GO" id="GO:0004523">
    <property type="term" value="F:RNA-DNA hybrid ribonuclease activity"/>
    <property type="evidence" value="ECO:0007669"/>
    <property type="project" value="InterPro"/>
</dbReference>
<evidence type="ECO:0000256" key="2">
    <source>
        <dbReference type="ARBA" id="ARBA00023128"/>
    </source>
</evidence>
<dbReference type="SUPFAM" id="SSF53098">
    <property type="entry name" value="Ribonuclease H-like"/>
    <property type="match status" value="1"/>
</dbReference>
<dbReference type="InterPro" id="IPR005135">
    <property type="entry name" value="Endo/exonuclease/phosphatase"/>
</dbReference>
<evidence type="ECO:0000313" key="5">
    <source>
        <dbReference type="EMBL" id="KDN63501.1"/>
    </source>
</evidence>
<dbReference type="HOGENOM" id="CLU_000680_23_0_1"/>
<evidence type="ECO:0000259" key="4">
    <source>
        <dbReference type="PROSITE" id="PS50879"/>
    </source>
</evidence>
<gene>
    <name evidence="5" type="ORF">CSUB01_12226</name>
</gene>
<organism evidence="5 6">
    <name type="scientific">Colletotrichum sublineola</name>
    <name type="common">Sorghum anthracnose fungus</name>
    <dbReference type="NCBI Taxonomy" id="1173701"/>
    <lineage>
        <taxon>Eukaryota</taxon>
        <taxon>Fungi</taxon>
        <taxon>Dikarya</taxon>
        <taxon>Ascomycota</taxon>
        <taxon>Pezizomycotina</taxon>
        <taxon>Sordariomycetes</taxon>
        <taxon>Hypocreomycetidae</taxon>
        <taxon>Glomerellales</taxon>
        <taxon>Glomerellaceae</taxon>
        <taxon>Colletotrichum</taxon>
        <taxon>Colletotrichum graminicola species complex</taxon>
    </lineage>
</organism>
<dbReference type="Proteomes" id="UP000027238">
    <property type="component" value="Unassembled WGS sequence"/>
</dbReference>
<evidence type="ECO:0000313" key="6">
    <source>
        <dbReference type="Proteomes" id="UP000027238"/>
    </source>
</evidence>
<dbReference type="InterPro" id="IPR043502">
    <property type="entry name" value="DNA/RNA_pol_sf"/>
</dbReference>
<dbReference type="GO" id="GO:0005739">
    <property type="term" value="C:mitochondrion"/>
    <property type="evidence" value="ECO:0007669"/>
    <property type="project" value="UniProtKB-SubCell"/>
</dbReference>
<dbReference type="InterPro" id="IPR012337">
    <property type="entry name" value="RNaseH-like_sf"/>
</dbReference>
<dbReference type="OrthoDB" id="4845518at2759"/>
<name>A0A066XCL4_COLSU</name>
<dbReference type="SUPFAM" id="SSF56219">
    <property type="entry name" value="DNase I-like"/>
    <property type="match status" value="1"/>
</dbReference>
<keyword evidence="6" id="KW-1185">Reference proteome</keyword>
<dbReference type="InterPro" id="IPR002156">
    <property type="entry name" value="RNaseH_domain"/>
</dbReference>
<dbReference type="EMBL" id="JMSE01001218">
    <property type="protein sequence ID" value="KDN63501.1"/>
    <property type="molecule type" value="Genomic_DNA"/>
</dbReference>
<evidence type="ECO:0008006" key="7">
    <source>
        <dbReference type="Google" id="ProtNLM"/>
    </source>
</evidence>
<dbReference type="InterPro" id="IPR000477">
    <property type="entry name" value="RT_dom"/>
</dbReference>
<dbReference type="STRING" id="1173701.A0A066XCL4"/>
<dbReference type="Pfam" id="PF00075">
    <property type="entry name" value="RNase_H"/>
    <property type="match status" value="1"/>
</dbReference>
<dbReference type="SUPFAM" id="SSF56672">
    <property type="entry name" value="DNA/RNA polymerases"/>
    <property type="match status" value="1"/>
</dbReference>
<proteinExistence type="predicted"/>
<dbReference type="InterPro" id="IPR036397">
    <property type="entry name" value="RNaseH_sf"/>
</dbReference>
<evidence type="ECO:0000259" key="3">
    <source>
        <dbReference type="PROSITE" id="PS50878"/>
    </source>
</evidence>
<feature type="domain" description="Reverse transcriptase" evidence="3">
    <location>
        <begin position="454"/>
        <end position="723"/>
    </location>
</feature>
<comment type="caution">
    <text evidence="5">The sequence shown here is derived from an EMBL/GenBank/DDBJ whole genome shotgun (WGS) entry which is preliminary data.</text>
</comment>
<dbReference type="CDD" id="cd09276">
    <property type="entry name" value="Rnase_HI_RT_non_LTR"/>
    <property type="match status" value="1"/>
</dbReference>
<evidence type="ECO:0000256" key="1">
    <source>
        <dbReference type="ARBA" id="ARBA00004173"/>
    </source>
</evidence>
<dbReference type="Pfam" id="PF14529">
    <property type="entry name" value="Exo_endo_phos_2"/>
    <property type="match status" value="1"/>
</dbReference>
<dbReference type="Pfam" id="PF00078">
    <property type="entry name" value="RVT_1"/>
    <property type="match status" value="1"/>
</dbReference>
<dbReference type="GO" id="GO:0003676">
    <property type="term" value="F:nucleic acid binding"/>
    <property type="evidence" value="ECO:0007669"/>
    <property type="project" value="InterPro"/>
</dbReference>
<protein>
    <recommendedName>
        <fullName evidence="7">Reverse transcriptase</fullName>
    </recommendedName>
</protein>
<reference evidence="6" key="1">
    <citation type="journal article" date="2014" name="Genome Announc.">
        <title>Draft genome sequence of Colletotrichum sublineola, a destructive pathogen of cultivated sorghum.</title>
        <authorList>
            <person name="Baroncelli R."/>
            <person name="Sanz-Martin J.M."/>
            <person name="Rech G.E."/>
            <person name="Sukno S.A."/>
            <person name="Thon M.R."/>
        </authorList>
    </citation>
    <scope>NUCLEOTIDE SEQUENCE [LARGE SCALE GENOMIC DNA]</scope>
    <source>
        <strain evidence="6">TX430BB</strain>
    </source>
</reference>
<sequence length="1229" mass="139200">MQVNTRRSGPTHDIALHFGNQERVDIIMIQEPWCSTGYEQNNTKTHPNYSLCTPVLHWTDSDTRPRVLTYVRSQHTDLDIRHITKTPLRDIIGVTIQDTLFLNVYRAPQDPTVLDALEAWTPPPHALVAGDFNAWHPLWQPGITPNWGANRLAAWADTHLLALANTPGIPTHDDGNTLDLVLTNLPLATTTIAEHLHTGSDHDTLLTTIPTSTGLLHHIPTQGISLKDPEDVDAFSKEVEQTLWILPEITASTTDLDKAATALIELLWSSALVTCKQRTRGRSTVWWTEECTTARQLYRQQRQDDTNWQDIQEHRRDFRRVIRAAKAQYWTNQIDKMRTDKDLYRVMGWHKPRTQFCAPPLRDGDELVTAPNEKADLLRQNLLERFNEETDIDPLSPTVPRRTVPWGKHIPLEEARAALLGAGNTTPGVDGITITMLQAAWRYIGNYVREFYQACLGIGHHPLPFRDAEAVMIPKPNRDITIAKGWRPISLLSTIGKGLERLVARRMAKKCVELSILHPQVAGALPKRSATDIVGALTHDVEAALDKRRCCTLVTMDIQGAFDTVNSGRLCRTLREQGWPENLVNWARAFTTRRRARVRFERHTTEMAPLHCGLPQGSPASPILYLCYTELLHRIGGQKRRYGYADDCAILCEGKTEEESRDRAQEVLDETTAWGAENGILFDTAKTEVIHFGRLRGTNTLPVTHGDHRISPKPTMRWLGIHLDKGLTYKRHIETRTATARKTAGHIRGLNKVLRGAPPLSMRRAVHTIVIPRALYGSEVWYPGNKRCSLKRKGDTHPMVNHGLTYSIDKIQTAINNALRGCLPVWKTTPIPALLRESSTPPAGLLLDFARQRHGLRLGTLDINHPLVTRASEHRRRNQKGGPVRPTILTHLMDNTPSFPRPALQNRTYKRLSTYQAEGQTKDCAAVDHKEWMRATPPTHITVYTDGSQQDPSETGFGYVVFRGEELVHQGRRRLPRAEVYDAEVEGARAGLKAALRHRHRGTDGITVCLDNSAVIYGLDGSPAVSSQEAFLDFIHTATTCGEKVDVRWVPGHIGVLGNELADQLAKEGARMRPADLETRPPTYSHVKRSIRNGQRLAFTRWWHNNRPDSYKSLDNDEKHDLTATLQPTEELVTLNRKELHWLIAARTGHGDFAGYHDRFNHPDANRKCSCGKLKTPRHPLKCRKTRRVDGPAPWFNTEKDIAEQLTWRFKDFIKHIKHNDFFTRICQY</sequence>
<dbReference type="AlphaFoldDB" id="A0A066XCL4"/>